<dbReference type="GeneID" id="70080846"/>
<dbReference type="EMBL" id="MH976515">
    <property type="protein sequence ID" value="AYR03205.1"/>
    <property type="molecule type" value="Genomic_DNA"/>
</dbReference>
<dbReference type="RefSeq" id="YP_010246304.1">
    <property type="nucleotide sequence ID" value="NC_060134.1"/>
</dbReference>
<keyword evidence="2" id="KW-1185">Reference proteome</keyword>
<sequence>MSNVKLYQHGNRIIGSDGTTIESCQWDEGEGFYNFDLLDTVPAAARPLVDLPPVTDMGTDIDGDPLYTTGNGPWSLDETDTTVALAARIDELAEELSITIAFHDYLLEQKAKDAELLRQIESEIAETVNKARIDRFADLYISTRTELAAQNGREYYVTSDENLRGGIAAVIAAVIDAVEQEVK</sequence>
<evidence type="ECO:0000313" key="2">
    <source>
        <dbReference type="Proteomes" id="UP000280547"/>
    </source>
</evidence>
<dbReference type="KEGG" id="vg:70080846"/>
<reference evidence="1 2" key="1">
    <citation type="submission" date="2018-09" db="EMBL/GenBank/DDBJ databases">
        <authorList>
            <person name="Amanuel B.M."/>
            <person name="Anspach C.J."/>
            <person name="Chiquito R.J."/>
            <person name="Gales J.M."/>
            <person name="Hall T."/>
            <person name="Hotaki K."/>
            <person name="Lozano B."/>
            <person name="Mugisha B."/>
            <person name="Fogarty M.P."/>
            <person name="Leadon S.A."/>
            <person name="Molloy S.D."/>
            <person name="Garlena R.A."/>
            <person name="Russell D.A."/>
            <person name="Pope W.H."/>
            <person name="Jacobs-Sera D."/>
            <person name="Hatfull G.F."/>
        </authorList>
    </citation>
    <scope>NUCLEOTIDE SEQUENCE [LARGE SCALE GENOMIC DNA]</scope>
</reference>
<protein>
    <submittedName>
        <fullName evidence="1">Uncharacterized protein</fullName>
    </submittedName>
</protein>
<accession>A0A3G3M9X3</accession>
<gene>
    <name evidence="1" type="primary">59</name>
    <name evidence="1" type="ORF">SEA_OCTOBIEN14_59</name>
</gene>
<name>A0A3G3M9X3_9CAUD</name>
<organism evidence="1 2">
    <name type="scientific">Gordonia phage Octobien14</name>
    <dbReference type="NCBI Taxonomy" id="2483673"/>
    <lineage>
        <taxon>Viruses</taxon>
        <taxon>Duplodnaviria</taxon>
        <taxon>Heunggongvirae</taxon>
        <taxon>Uroviricota</taxon>
        <taxon>Caudoviricetes</taxon>
        <taxon>Deeyouvirinae</taxon>
        <taxon>Octobienvirus</taxon>
        <taxon>Octobienvirus octobien14</taxon>
    </lineage>
</organism>
<dbReference type="Proteomes" id="UP000280547">
    <property type="component" value="Segment"/>
</dbReference>
<evidence type="ECO:0000313" key="1">
    <source>
        <dbReference type="EMBL" id="AYR03205.1"/>
    </source>
</evidence>
<proteinExistence type="predicted"/>